<comment type="similarity">
    <text evidence="1">Belongs to the short-chain dehydrogenases/reductases (SDR) family.</text>
</comment>
<dbReference type="AlphaFoldDB" id="A0A0C2JDC9"/>
<dbReference type="InterPro" id="IPR051019">
    <property type="entry name" value="VLCFA-Steroid_DH"/>
</dbReference>
<dbReference type="OrthoDB" id="5545019at2759"/>
<keyword evidence="2" id="KW-0560">Oxidoreductase</keyword>
<accession>A0A0C2JDC9</accession>
<evidence type="ECO:0000313" key="5">
    <source>
        <dbReference type="Proteomes" id="UP000031668"/>
    </source>
</evidence>
<dbReference type="InterPro" id="IPR002347">
    <property type="entry name" value="SDR_fam"/>
</dbReference>
<dbReference type="PANTHER" id="PTHR43899:SF13">
    <property type="entry name" value="RH59310P"/>
    <property type="match status" value="1"/>
</dbReference>
<dbReference type="GO" id="GO:0016491">
    <property type="term" value="F:oxidoreductase activity"/>
    <property type="evidence" value="ECO:0007669"/>
    <property type="project" value="UniProtKB-KW"/>
</dbReference>
<organism evidence="4 5">
    <name type="scientific">Thelohanellus kitauei</name>
    <name type="common">Myxosporean</name>
    <dbReference type="NCBI Taxonomy" id="669202"/>
    <lineage>
        <taxon>Eukaryota</taxon>
        <taxon>Metazoa</taxon>
        <taxon>Cnidaria</taxon>
        <taxon>Myxozoa</taxon>
        <taxon>Myxosporea</taxon>
        <taxon>Bivalvulida</taxon>
        <taxon>Platysporina</taxon>
        <taxon>Myxobolidae</taxon>
        <taxon>Thelohanellus</taxon>
    </lineage>
</organism>
<sequence length="327" mass="37268">MYNFLFWSCIEILGYLILLTIVFAFFVIVRSVVKRYIFKNEFNPRIYGEYSVVTGATCGIGYWLCEELARRGSNLVIVGSNEDILKKVKTDIESEFKIKVISIVRELNNLDYSNVKEKIEDLDVGILVNNVEGGNAFSPNFEEIDEEEILDANINFNVVVFVYFIEDDKNRNSQNAGKVFEIFEIRKKGMILNIASPLSYYPFRLTGIYTAIRVSVLIHKAFIDSFTRSLQNEYPFNKHGIHFECINPSAYIGVIPKFALSWMIPLPKHYTTSLVNTFELNVEATGNKVAAIRGAITRMVPSVITDILFVIIPCKIASLFGKNDKDK</sequence>
<evidence type="ECO:0000256" key="3">
    <source>
        <dbReference type="SAM" id="Phobius"/>
    </source>
</evidence>
<protein>
    <submittedName>
        <fullName evidence="4">Estradiol 17-beta-dehydrogenase 12-A</fullName>
    </submittedName>
</protein>
<reference evidence="4 5" key="1">
    <citation type="journal article" date="2014" name="Genome Biol. Evol.">
        <title>The genome of the myxosporean Thelohanellus kitauei shows adaptations to nutrient acquisition within its fish host.</title>
        <authorList>
            <person name="Yang Y."/>
            <person name="Xiong J."/>
            <person name="Zhou Z."/>
            <person name="Huo F."/>
            <person name="Miao W."/>
            <person name="Ran C."/>
            <person name="Liu Y."/>
            <person name="Zhang J."/>
            <person name="Feng J."/>
            <person name="Wang M."/>
            <person name="Wang M."/>
            <person name="Wang L."/>
            <person name="Yao B."/>
        </authorList>
    </citation>
    <scope>NUCLEOTIDE SEQUENCE [LARGE SCALE GENOMIC DNA]</scope>
    <source>
        <strain evidence="4">Wuqing</strain>
    </source>
</reference>
<dbReference type="InterPro" id="IPR036291">
    <property type="entry name" value="NAD(P)-bd_dom_sf"/>
</dbReference>
<keyword evidence="3" id="KW-1133">Transmembrane helix</keyword>
<evidence type="ECO:0000256" key="1">
    <source>
        <dbReference type="ARBA" id="ARBA00006484"/>
    </source>
</evidence>
<name>A0A0C2JDC9_THEKT</name>
<proteinExistence type="inferred from homology"/>
<keyword evidence="5" id="KW-1185">Reference proteome</keyword>
<dbReference type="Pfam" id="PF00106">
    <property type="entry name" value="adh_short"/>
    <property type="match status" value="1"/>
</dbReference>
<evidence type="ECO:0000313" key="4">
    <source>
        <dbReference type="EMBL" id="KII67138.1"/>
    </source>
</evidence>
<keyword evidence="3" id="KW-0472">Membrane</keyword>
<dbReference type="EMBL" id="JWZT01003288">
    <property type="protein sequence ID" value="KII67138.1"/>
    <property type="molecule type" value="Genomic_DNA"/>
</dbReference>
<dbReference type="PANTHER" id="PTHR43899">
    <property type="entry name" value="RH59310P"/>
    <property type="match status" value="1"/>
</dbReference>
<feature type="transmembrane region" description="Helical" evidence="3">
    <location>
        <begin position="12"/>
        <end position="33"/>
    </location>
</feature>
<keyword evidence="3" id="KW-0812">Transmembrane</keyword>
<comment type="caution">
    <text evidence="4">The sequence shown here is derived from an EMBL/GenBank/DDBJ whole genome shotgun (WGS) entry which is preliminary data.</text>
</comment>
<dbReference type="Proteomes" id="UP000031668">
    <property type="component" value="Unassembled WGS sequence"/>
</dbReference>
<gene>
    <name evidence="4" type="ORF">RF11_11192</name>
</gene>
<dbReference type="Gene3D" id="3.40.50.720">
    <property type="entry name" value="NAD(P)-binding Rossmann-like Domain"/>
    <property type="match status" value="1"/>
</dbReference>
<evidence type="ECO:0000256" key="2">
    <source>
        <dbReference type="ARBA" id="ARBA00023002"/>
    </source>
</evidence>
<dbReference type="OMA" id="KYVGRTN"/>
<dbReference type="SUPFAM" id="SSF51735">
    <property type="entry name" value="NAD(P)-binding Rossmann-fold domains"/>
    <property type="match status" value="1"/>
</dbReference>